<accession>A0ABT1L2L3</accession>
<comment type="caution">
    <text evidence="2">The sequence shown here is derived from an EMBL/GenBank/DDBJ whole genome shotgun (WGS) entry which is preliminary data.</text>
</comment>
<reference evidence="2 3" key="1">
    <citation type="submission" date="2022-06" db="EMBL/GenBank/DDBJ databases">
        <authorList>
            <person name="So Y."/>
        </authorList>
    </citation>
    <scope>NUCLEOTIDE SEQUENCE [LARGE SCALE GENOMIC DNA]</scope>
    <source>
        <strain evidence="2 3">STR3</strain>
    </source>
</reference>
<name>A0ABT1L2L3_9ACTN</name>
<evidence type="ECO:0000313" key="3">
    <source>
        <dbReference type="Proteomes" id="UP001204524"/>
    </source>
</evidence>
<evidence type="ECO:0000256" key="1">
    <source>
        <dbReference type="SAM" id="MobiDB-lite"/>
    </source>
</evidence>
<proteinExistence type="predicted"/>
<dbReference type="Proteomes" id="UP001204524">
    <property type="component" value="Unassembled WGS sequence"/>
</dbReference>
<evidence type="ECO:0000313" key="2">
    <source>
        <dbReference type="EMBL" id="MCP3424263.1"/>
    </source>
</evidence>
<keyword evidence="3" id="KW-1185">Reference proteome</keyword>
<feature type="region of interest" description="Disordered" evidence="1">
    <location>
        <begin position="39"/>
        <end position="58"/>
    </location>
</feature>
<gene>
    <name evidence="2" type="ORF">NCI01_20880</name>
</gene>
<protein>
    <submittedName>
        <fullName evidence="2">Uncharacterized protein</fullName>
    </submittedName>
</protein>
<dbReference type="EMBL" id="JANARS010000013">
    <property type="protein sequence ID" value="MCP3424263.1"/>
    <property type="molecule type" value="Genomic_DNA"/>
</dbReference>
<feature type="compositionally biased region" description="Basic and acidic residues" evidence="1">
    <location>
        <begin position="48"/>
        <end position="58"/>
    </location>
</feature>
<organism evidence="2 3">
    <name type="scientific">Nocardioides pinisoli</name>
    <dbReference type="NCBI Taxonomy" id="2950279"/>
    <lineage>
        <taxon>Bacteria</taxon>
        <taxon>Bacillati</taxon>
        <taxon>Actinomycetota</taxon>
        <taxon>Actinomycetes</taxon>
        <taxon>Propionibacteriales</taxon>
        <taxon>Nocardioidaceae</taxon>
        <taxon>Nocardioides</taxon>
    </lineage>
</organism>
<sequence length="58" mass="6123">MSPVHPLLVLLAFTAAAVVTYAVVLGLLTAASLVPRDRAAGHVPEQPAPRHDGEHDHH</sequence>
<dbReference type="RefSeq" id="WP_254183419.1">
    <property type="nucleotide sequence ID" value="NZ_JANARS010000013.1"/>
</dbReference>